<name>A0ABT7Z137_9ACTN</name>
<keyword evidence="5" id="KW-0812">Transmembrane</keyword>
<dbReference type="Gene3D" id="1.20.58.390">
    <property type="entry name" value="Neurotransmitter-gated ion-channel transmembrane domain"/>
    <property type="match status" value="1"/>
</dbReference>
<reference evidence="7" key="1">
    <citation type="submission" date="2023-06" db="EMBL/GenBank/DDBJ databases">
        <title>WGS-Sequencing of Streptomyces ficellus isolate 21 collected from sand in Gara Djebilet Iron Mine in Algeria.</title>
        <authorList>
            <person name="Zegers G.P."/>
            <person name="Gomez A."/>
            <person name="Gueddou A."/>
            <person name="Zahara A.F."/>
            <person name="Worth M."/>
            <person name="Sevigny J.L."/>
            <person name="Tisa L."/>
        </authorList>
    </citation>
    <scope>NUCLEOTIDE SEQUENCE</scope>
    <source>
        <strain evidence="7">AS11</strain>
    </source>
</reference>
<organism evidence="7 8">
    <name type="scientific">Streptomyces ficellus</name>
    <dbReference type="NCBI Taxonomy" id="1977088"/>
    <lineage>
        <taxon>Bacteria</taxon>
        <taxon>Bacillati</taxon>
        <taxon>Actinomycetota</taxon>
        <taxon>Actinomycetes</taxon>
        <taxon>Kitasatosporales</taxon>
        <taxon>Streptomycetaceae</taxon>
        <taxon>Streptomyces</taxon>
    </lineage>
</organism>
<evidence type="ECO:0000256" key="4">
    <source>
        <dbReference type="SAM" id="MobiDB-lite"/>
    </source>
</evidence>
<protein>
    <submittedName>
        <fullName evidence="7">ABC transporter substrate-binding protein</fullName>
    </submittedName>
</protein>
<feature type="transmembrane region" description="Helical" evidence="5">
    <location>
        <begin position="48"/>
        <end position="69"/>
    </location>
</feature>
<dbReference type="PANTHER" id="PTHR47151">
    <property type="entry name" value="LEU/ILE/VAL-BINDING ABC TRANSPORTER SUBUNIT"/>
    <property type="match status" value="1"/>
</dbReference>
<dbReference type="InterPro" id="IPR028082">
    <property type="entry name" value="Peripla_BP_I"/>
</dbReference>
<feature type="transmembrane region" description="Helical" evidence="5">
    <location>
        <begin position="699"/>
        <end position="718"/>
    </location>
</feature>
<dbReference type="PANTHER" id="PTHR47151:SF2">
    <property type="entry name" value="AMINO ACID BINDING PROTEIN"/>
    <property type="match status" value="1"/>
</dbReference>
<feature type="transmembrane region" description="Helical" evidence="5">
    <location>
        <begin position="763"/>
        <end position="784"/>
    </location>
</feature>
<dbReference type="RefSeq" id="WP_290109628.1">
    <property type="nucleotide sequence ID" value="NZ_JAUEPL010000002.1"/>
</dbReference>
<proteinExistence type="inferred from homology"/>
<comment type="caution">
    <text evidence="7">The sequence shown here is derived from an EMBL/GenBank/DDBJ whole genome shotgun (WGS) entry which is preliminary data.</text>
</comment>
<accession>A0ABT7Z137</accession>
<dbReference type="SUPFAM" id="SSF53822">
    <property type="entry name" value="Periplasmic binding protein-like I"/>
    <property type="match status" value="1"/>
</dbReference>
<dbReference type="EMBL" id="JAUEPL010000002">
    <property type="protein sequence ID" value="MDN3292826.1"/>
    <property type="molecule type" value="Genomic_DNA"/>
</dbReference>
<keyword evidence="5" id="KW-1133">Transmembrane helix</keyword>
<sequence>MVTPGDNSGRDADDGRSPGWKPSHADASPAGATASRLRHRWRTRPARLTAAVVLVLLCAAAAVSLPFLLRPAPEPVYVALVTSHTGSGAVRGQEISSGVRFHLDRINRTGGIRGHPVRLLPYDDRADPATARRTAERIGRDDRVALVIGNTSSPTASQAAPVYAAARIPFITPTATADGITANPWSFRTTYTNTYQGEFIAAYTHHVLGARSATVLHVNSAYGASLADGFRRAFTTKGRVHRVVALGDRSGNPRPDQLRHALEAARTDPDQGPVVLALPEDPALTTLTYLRRHGVRATVIGGDDLSNAQFSSRLAASHQERTAPGSMTGRFYAASPQLADSLTGAGLAWAAAFRDRYGAMPSWKAMSGQTAADVAVHALRRAKVHHADVTERDRAAVRDALAAMNTPDKGIPGVYGRVFFDRTRSLHLPVTMGTVQAGDIVSAPVQLTEYSPEEDVDVDRELNAGRAVSFQGKVLARQQIVYTGINVNRISTFDTREGTFKADFFLWFRYSGSDEATNVEFPNLADDKFKWTAPIRKSSANGVKYRLHQVVTTFSTPLDFHRFPFDRHHLAITLQNRTQPSSRVVYVVDRALVKQDRRELLHSGKDVRQTIDGLPNWTVRDLRLYKAAVGSTARLGDPDLAQGENGVHYAQYVADVTVARDVAPFLVKNLLPLLLSAAVTYATLFFPRDPRYTSTRVSLEVTAMLSAAVLLTNVTSSLPDVGYTVALEWAYYAFMFLVGTCVFISLAGAWIDEHDNVPAWNRLQVVSRVYYPVFCVAVLLVYLVHLG</sequence>
<dbReference type="InterPro" id="IPR036734">
    <property type="entry name" value="Neur_chan_lig-bd_sf"/>
</dbReference>
<evidence type="ECO:0000313" key="8">
    <source>
        <dbReference type="Proteomes" id="UP001174050"/>
    </source>
</evidence>
<keyword evidence="3" id="KW-0732">Signal</keyword>
<evidence type="ECO:0000256" key="1">
    <source>
        <dbReference type="ARBA" id="ARBA00004141"/>
    </source>
</evidence>
<feature type="transmembrane region" description="Helical" evidence="5">
    <location>
        <begin position="730"/>
        <end position="751"/>
    </location>
</feature>
<dbReference type="Gene3D" id="2.70.170.10">
    <property type="entry name" value="Neurotransmitter-gated ion-channel ligand-binding domain"/>
    <property type="match status" value="1"/>
</dbReference>
<dbReference type="InterPro" id="IPR028081">
    <property type="entry name" value="Leu-bd"/>
</dbReference>
<feature type="transmembrane region" description="Helical" evidence="5">
    <location>
        <begin position="670"/>
        <end position="687"/>
    </location>
</feature>
<evidence type="ECO:0000256" key="3">
    <source>
        <dbReference type="ARBA" id="ARBA00022729"/>
    </source>
</evidence>
<evidence type="ECO:0000259" key="6">
    <source>
        <dbReference type="Pfam" id="PF13458"/>
    </source>
</evidence>
<evidence type="ECO:0000256" key="5">
    <source>
        <dbReference type="SAM" id="Phobius"/>
    </source>
</evidence>
<feature type="domain" description="Leucine-binding protein" evidence="6">
    <location>
        <begin position="75"/>
        <end position="436"/>
    </location>
</feature>
<dbReference type="InterPro" id="IPR038050">
    <property type="entry name" value="Neuro_actylchol_rec"/>
</dbReference>
<keyword evidence="5" id="KW-0472">Membrane</keyword>
<dbReference type="InterPro" id="IPR036719">
    <property type="entry name" value="Neuro-gated_channel_TM_sf"/>
</dbReference>
<feature type="region of interest" description="Disordered" evidence="4">
    <location>
        <begin position="1"/>
        <end position="38"/>
    </location>
</feature>
<keyword evidence="8" id="KW-1185">Reference proteome</keyword>
<comment type="subcellular location">
    <subcellularLocation>
        <location evidence="1">Membrane</location>
        <topology evidence="1">Multi-pass membrane protein</topology>
    </subcellularLocation>
</comment>
<comment type="similarity">
    <text evidence="2">Belongs to the leucine-binding protein family.</text>
</comment>
<dbReference type="Pfam" id="PF13458">
    <property type="entry name" value="Peripla_BP_6"/>
    <property type="match status" value="1"/>
</dbReference>
<dbReference type="Proteomes" id="UP001174050">
    <property type="component" value="Unassembled WGS sequence"/>
</dbReference>
<dbReference type="Gene3D" id="3.40.50.2300">
    <property type="match status" value="2"/>
</dbReference>
<gene>
    <name evidence="7" type="ORF">QWM81_01950</name>
</gene>
<dbReference type="SUPFAM" id="SSF90112">
    <property type="entry name" value="Neurotransmitter-gated ion-channel transmembrane pore"/>
    <property type="match status" value="1"/>
</dbReference>
<evidence type="ECO:0000313" key="7">
    <source>
        <dbReference type="EMBL" id="MDN3292826.1"/>
    </source>
</evidence>
<evidence type="ECO:0000256" key="2">
    <source>
        <dbReference type="ARBA" id="ARBA00010062"/>
    </source>
</evidence>